<gene>
    <name evidence="4" type="ORF">ACFPJ4_13840</name>
</gene>
<dbReference type="Pfam" id="PF14340">
    <property type="entry name" value="DUF4395"/>
    <property type="match status" value="1"/>
</dbReference>
<evidence type="ECO:0000256" key="1">
    <source>
        <dbReference type="SAM" id="MobiDB-lite"/>
    </source>
</evidence>
<accession>A0ABW0NTA1</accession>
<reference evidence="5" key="1">
    <citation type="journal article" date="2019" name="Int. J. Syst. Evol. Microbiol.">
        <title>The Global Catalogue of Microorganisms (GCM) 10K type strain sequencing project: providing services to taxonomists for standard genome sequencing and annotation.</title>
        <authorList>
            <consortium name="The Broad Institute Genomics Platform"/>
            <consortium name="The Broad Institute Genome Sequencing Center for Infectious Disease"/>
            <person name="Wu L."/>
            <person name="Ma J."/>
        </authorList>
    </citation>
    <scope>NUCLEOTIDE SEQUENCE [LARGE SCALE GENOMIC DNA]</scope>
    <source>
        <strain evidence="5">CGMCC 4.6997</strain>
    </source>
</reference>
<feature type="domain" description="DUF4395" evidence="3">
    <location>
        <begin position="26"/>
        <end position="156"/>
    </location>
</feature>
<keyword evidence="5" id="KW-1185">Reference proteome</keyword>
<sequence length="207" mass="22171">MPRRDAPESSRPIIGEFVDGIEVPVVNERAVRAAAGLFVLLGAVGLSIAVFTGDVRLLRVFGIAFMLEMNIRLFAGTRFAPGLLLGGAIVRRQRPEWVGALQKKLAWSLGLVLSFISCGAMGWLGLPMVALAMCGGCLFVLFLEAAFGICLGCELQRRFGGTQPQLCPGDSCVYVPPKRGQRHSALPEAIGHDGERHPSGPVTRTES</sequence>
<name>A0ABW0NTA1_9MICO</name>
<evidence type="ECO:0000313" key="5">
    <source>
        <dbReference type="Proteomes" id="UP001596039"/>
    </source>
</evidence>
<feature type="region of interest" description="Disordered" evidence="1">
    <location>
        <begin position="185"/>
        <end position="207"/>
    </location>
</feature>
<evidence type="ECO:0000256" key="2">
    <source>
        <dbReference type="SAM" id="Phobius"/>
    </source>
</evidence>
<feature type="transmembrane region" description="Helical" evidence="2">
    <location>
        <begin position="130"/>
        <end position="153"/>
    </location>
</feature>
<keyword evidence="2" id="KW-0472">Membrane</keyword>
<dbReference type="Proteomes" id="UP001596039">
    <property type="component" value="Unassembled WGS sequence"/>
</dbReference>
<comment type="caution">
    <text evidence="4">The sequence shown here is derived from an EMBL/GenBank/DDBJ whole genome shotgun (WGS) entry which is preliminary data.</text>
</comment>
<protein>
    <submittedName>
        <fullName evidence="4">DUF4395 domain-containing protein</fullName>
    </submittedName>
</protein>
<dbReference type="InterPro" id="IPR025508">
    <property type="entry name" value="DUF4395"/>
</dbReference>
<dbReference type="EMBL" id="JBHSMG010000004">
    <property type="protein sequence ID" value="MFC5503325.1"/>
    <property type="molecule type" value="Genomic_DNA"/>
</dbReference>
<feature type="transmembrane region" description="Helical" evidence="2">
    <location>
        <begin position="105"/>
        <end position="124"/>
    </location>
</feature>
<feature type="transmembrane region" description="Helical" evidence="2">
    <location>
        <begin position="71"/>
        <end position="90"/>
    </location>
</feature>
<evidence type="ECO:0000259" key="3">
    <source>
        <dbReference type="Pfam" id="PF14340"/>
    </source>
</evidence>
<feature type="transmembrane region" description="Helical" evidence="2">
    <location>
        <begin position="30"/>
        <end position="51"/>
    </location>
</feature>
<evidence type="ECO:0000313" key="4">
    <source>
        <dbReference type="EMBL" id="MFC5503325.1"/>
    </source>
</evidence>
<dbReference type="RefSeq" id="WP_386741038.1">
    <property type="nucleotide sequence ID" value="NZ_JBHSMG010000004.1"/>
</dbReference>
<keyword evidence="2" id="KW-0812">Transmembrane</keyword>
<organism evidence="4 5">
    <name type="scientific">Lysinimonas soli</name>
    <dbReference type="NCBI Taxonomy" id="1074233"/>
    <lineage>
        <taxon>Bacteria</taxon>
        <taxon>Bacillati</taxon>
        <taxon>Actinomycetota</taxon>
        <taxon>Actinomycetes</taxon>
        <taxon>Micrococcales</taxon>
        <taxon>Microbacteriaceae</taxon>
        <taxon>Lysinimonas</taxon>
    </lineage>
</organism>
<keyword evidence="2" id="KW-1133">Transmembrane helix</keyword>
<proteinExistence type="predicted"/>